<dbReference type="AlphaFoldDB" id="A0A9J7MVK1"/>
<dbReference type="Gene3D" id="1.10.510.10">
    <property type="entry name" value="Transferase(Phosphotransferase) domain 1"/>
    <property type="match status" value="1"/>
</dbReference>
<dbReference type="Pfam" id="PF00069">
    <property type="entry name" value="Pkinase"/>
    <property type="match status" value="1"/>
</dbReference>
<dbReference type="GO" id="GO:0004672">
    <property type="term" value="F:protein kinase activity"/>
    <property type="evidence" value="ECO:0007669"/>
    <property type="project" value="InterPro"/>
</dbReference>
<accession>A0A9J7MVK1</accession>
<evidence type="ECO:0000313" key="5">
    <source>
        <dbReference type="RefSeq" id="XP_035680495.1"/>
    </source>
</evidence>
<dbReference type="GO" id="GO:0005524">
    <property type="term" value="F:ATP binding"/>
    <property type="evidence" value="ECO:0007669"/>
    <property type="project" value="UniProtKB-UniRule"/>
</dbReference>
<name>A0A9J7MVK1_BRAFL</name>
<keyword evidence="1" id="KW-0067">ATP-binding</keyword>
<dbReference type="SUPFAM" id="SSF56112">
    <property type="entry name" value="Protein kinase-like (PK-like)"/>
    <property type="match status" value="1"/>
</dbReference>
<gene>
    <name evidence="5" type="primary">LOC118418604</name>
</gene>
<feature type="binding site" evidence="1">
    <location>
        <position position="207"/>
    </location>
    <ligand>
        <name>ATP</name>
        <dbReference type="ChEBI" id="CHEBI:30616"/>
    </ligand>
</feature>
<evidence type="ECO:0000313" key="4">
    <source>
        <dbReference type="Proteomes" id="UP000001554"/>
    </source>
</evidence>
<dbReference type="PANTHER" id="PTHR24361:SF678">
    <property type="entry name" value="SPORULATION-SPECIFIC PROTEIN 1"/>
    <property type="match status" value="1"/>
</dbReference>
<feature type="compositionally biased region" description="Basic and acidic residues" evidence="2">
    <location>
        <begin position="11"/>
        <end position="37"/>
    </location>
</feature>
<dbReference type="InterPro" id="IPR053235">
    <property type="entry name" value="Ser_Thr_kinase"/>
</dbReference>
<organism evidence="4 5">
    <name type="scientific">Branchiostoma floridae</name>
    <name type="common">Florida lancelet</name>
    <name type="synonym">Amphioxus</name>
    <dbReference type="NCBI Taxonomy" id="7739"/>
    <lineage>
        <taxon>Eukaryota</taxon>
        <taxon>Metazoa</taxon>
        <taxon>Chordata</taxon>
        <taxon>Cephalochordata</taxon>
        <taxon>Leptocardii</taxon>
        <taxon>Amphioxiformes</taxon>
        <taxon>Branchiostomatidae</taxon>
        <taxon>Branchiostoma</taxon>
    </lineage>
</organism>
<sequence length="431" mass="48286">MAERNMAQKVHFHEDEGQRFDKVDNHGHDAPDLDADGKNLISIGEGADSKETSYYSGNTYLVHEDNGTSDGSLEKEVENLTISNGDDLEASAESAPLGAGLEQGQRVSSKEIYAASSSNSLFPSDGAEWKLDESTFLDYADEQCRSTPRRCRRVTQGLIYNKVISPTSQEYRQGKEWKLGECLGSGTFGEVYKCESLSTREHYAVKKVPTTSPDGQERPGWARLEEIKLWQKLGNHPNVCELYGVTYEDKAFWFHMELVKFAEDPAPNLPAYVTNLNPNKQIPIVGLLKAGGGLFEGLGYMHQQESTHRDLSNAKNVMVGTGFQLKIIDFSFIRTATEDKHFDKDLKGGLACFFQLVTRKKKDPDNWTSKALENCLKDKGDVQLLLPLCQQLISHLDYPSGRAINVARWMAEDINRWLANILLETQGVKHN</sequence>
<dbReference type="PROSITE" id="PS50011">
    <property type="entry name" value="PROTEIN_KINASE_DOM"/>
    <property type="match status" value="1"/>
</dbReference>
<evidence type="ECO:0000256" key="2">
    <source>
        <dbReference type="SAM" id="MobiDB-lite"/>
    </source>
</evidence>
<dbReference type="PANTHER" id="PTHR24361">
    <property type="entry name" value="MITOGEN-ACTIVATED KINASE KINASE KINASE"/>
    <property type="match status" value="1"/>
</dbReference>
<keyword evidence="1" id="KW-0547">Nucleotide-binding</keyword>
<dbReference type="InterPro" id="IPR011009">
    <property type="entry name" value="Kinase-like_dom_sf"/>
</dbReference>
<dbReference type="CDD" id="cd00180">
    <property type="entry name" value="PKc"/>
    <property type="match status" value="1"/>
</dbReference>
<dbReference type="InterPro" id="IPR000719">
    <property type="entry name" value="Prot_kinase_dom"/>
</dbReference>
<dbReference type="Gene3D" id="3.30.200.20">
    <property type="entry name" value="Phosphorylase Kinase, domain 1"/>
    <property type="match status" value="1"/>
</dbReference>
<dbReference type="PROSITE" id="PS00107">
    <property type="entry name" value="PROTEIN_KINASE_ATP"/>
    <property type="match status" value="1"/>
</dbReference>
<dbReference type="RefSeq" id="XP_035680495.1">
    <property type="nucleotide sequence ID" value="XM_035824602.1"/>
</dbReference>
<evidence type="ECO:0000256" key="1">
    <source>
        <dbReference type="PROSITE-ProRule" id="PRU10141"/>
    </source>
</evidence>
<feature type="domain" description="Protein kinase" evidence="3">
    <location>
        <begin position="177"/>
        <end position="431"/>
    </location>
</feature>
<reference evidence="5" key="2">
    <citation type="submission" date="2025-08" db="UniProtKB">
        <authorList>
            <consortium name="RefSeq"/>
        </authorList>
    </citation>
    <scope>IDENTIFICATION</scope>
    <source>
        <strain evidence="5">S238N-H82</strain>
        <tissue evidence="5">Testes</tissue>
    </source>
</reference>
<proteinExistence type="predicted"/>
<dbReference type="InterPro" id="IPR017441">
    <property type="entry name" value="Protein_kinase_ATP_BS"/>
</dbReference>
<dbReference type="OrthoDB" id="2687620at2759"/>
<feature type="region of interest" description="Disordered" evidence="2">
    <location>
        <begin position="1"/>
        <end position="41"/>
    </location>
</feature>
<dbReference type="GeneID" id="118418604"/>
<evidence type="ECO:0000259" key="3">
    <source>
        <dbReference type="PROSITE" id="PS50011"/>
    </source>
</evidence>
<reference evidence="4" key="1">
    <citation type="journal article" date="2020" name="Nat. Ecol. Evol.">
        <title>Deeply conserved synteny resolves early events in vertebrate evolution.</title>
        <authorList>
            <person name="Simakov O."/>
            <person name="Marletaz F."/>
            <person name="Yue J.X."/>
            <person name="O'Connell B."/>
            <person name="Jenkins J."/>
            <person name="Brandt A."/>
            <person name="Calef R."/>
            <person name="Tung C.H."/>
            <person name="Huang T.K."/>
            <person name="Schmutz J."/>
            <person name="Satoh N."/>
            <person name="Yu J.K."/>
            <person name="Putnam N.H."/>
            <person name="Green R.E."/>
            <person name="Rokhsar D.S."/>
        </authorList>
    </citation>
    <scope>NUCLEOTIDE SEQUENCE [LARGE SCALE GENOMIC DNA]</scope>
    <source>
        <strain evidence="4">S238N-H82</strain>
    </source>
</reference>
<dbReference type="KEGG" id="bfo:118418604"/>
<dbReference type="Proteomes" id="UP000001554">
    <property type="component" value="Chromosome 6"/>
</dbReference>
<keyword evidence="4" id="KW-1185">Reference proteome</keyword>
<protein>
    <submittedName>
        <fullName evidence="5">Tyrosine-protein kinase Lyn-like</fullName>
    </submittedName>
</protein>